<keyword evidence="1" id="KW-0472">Membrane</keyword>
<keyword evidence="1" id="KW-1133">Transmembrane helix</keyword>
<sequence>MSGRGAFAFLVANVLAGVLNYLFQVHAATVLDAASFGLLSAWFARVTIFTTVATVAQFLSLDFPLAERSLFSLVRSCAAVALVLLAGITAWQAGGRVLDPGVLTAVVVVGNVLFFAVVGQLQARLQLGAVALSLFAVAVTRCALPFAWAKAARGPGFYLSHAVSALVGLLVILAVVGRSVPTPALRSREGAPSLHLRLWRPLLLALAAVALPTLDVLAVSATSDAATTGSYMRMALAARIIFFGGASALQTILPYQLHAGIPGWRRLGSCALPNAG</sequence>
<keyword evidence="1" id="KW-0812">Transmembrane</keyword>
<reference evidence="2 3" key="1">
    <citation type="submission" date="2015-08" db="EMBL/GenBank/DDBJ databases">
        <authorList>
            <person name="Babu N.S."/>
            <person name="Beckwith C.J."/>
            <person name="Beseler K.G."/>
            <person name="Brison A."/>
            <person name="Carone J.V."/>
            <person name="Caskin T.P."/>
            <person name="Diamond M."/>
            <person name="Durham M.E."/>
            <person name="Foxe J.M."/>
            <person name="Go M."/>
            <person name="Henderson B.A."/>
            <person name="Jones I.B."/>
            <person name="McGettigan J.A."/>
            <person name="Micheletti S.J."/>
            <person name="Nasrallah M.E."/>
            <person name="Ortiz D."/>
            <person name="Piller C.R."/>
            <person name="Privatt S.R."/>
            <person name="Schneider S.L."/>
            <person name="Sharp S."/>
            <person name="Smith T.C."/>
            <person name="Stanton J.D."/>
            <person name="Ullery H.E."/>
            <person name="Wilson R.J."/>
            <person name="Serrano M.G."/>
            <person name="Buck G."/>
            <person name="Lee V."/>
            <person name="Wang Y."/>
            <person name="Carvalho R."/>
            <person name="Voegtly L."/>
            <person name="Shi R."/>
            <person name="Duckworth R."/>
            <person name="Johnson A."/>
            <person name="Loviza R."/>
            <person name="Walstead R."/>
            <person name="Shah Z."/>
            <person name="Kiflezghi M."/>
            <person name="Wade K."/>
            <person name="Ball S.L."/>
            <person name="Bradley K.W."/>
            <person name="Asai D.J."/>
            <person name="Bowman C.A."/>
            <person name="Russell D.A."/>
            <person name="Pope W.H."/>
            <person name="Jacobs-Sera D."/>
            <person name="Hendrix R.W."/>
            <person name="Hatfull G.F."/>
        </authorList>
    </citation>
    <scope>NUCLEOTIDE SEQUENCE [LARGE SCALE GENOMIC DNA]</scope>
    <source>
        <strain evidence="2 3">DSM 27648</strain>
    </source>
</reference>
<dbReference type="RefSeq" id="WP_146653918.1">
    <property type="nucleotide sequence ID" value="NZ_CP012333.1"/>
</dbReference>
<dbReference type="Proteomes" id="UP000064967">
    <property type="component" value="Chromosome"/>
</dbReference>
<organism evidence="2 3">
    <name type="scientific">Labilithrix luteola</name>
    <dbReference type="NCBI Taxonomy" id="1391654"/>
    <lineage>
        <taxon>Bacteria</taxon>
        <taxon>Pseudomonadati</taxon>
        <taxon>Myxococcota</taxon>
        <taxon>Polyangia</taxon>
        <taxon>Polyangiales</taxon>
        <taxon>Labilitrichaceae</taxon>
        <taxon>Labilithrix</taxon>
    </lineage>
</organism>
<feature type="transmembrane region" description="Helical" evidence="1">
    <location>
        <begin position="125"/>
        <end position="146"/>
    </location>
</feature>
<feature type="transmembrane region" description="Helical" evidence="1">
    <location>
        <begin position="231"/>
        <end position="255"/>
    </location>
</feature>
<dbReference type="STRING" id="1391654.AKJ09_09760"/>
<evidence type="ECO:0000256" key="1">
    <source>
        <dbReference type="SAM" id="Phobius"/>
    </source>
</evidence>
<accession>A0A0K1QBQ0</accession>
<dbReference type="AlphaFoldDB" id="A0A0K1QBQ0"/>
<protein>
    <submittedName>
        <fullName evidence="2">Uncharacterized protein</fullName>
    </submittedName>
</protein>
<name>A0A0K1QBQ0_9BACT</name>
<proteinExistence type="predicted"/>
<gene>
    <name evidence="2" type="ORF">AKJ09_09760</name>
</gene>
<feature type="transmembrane region" description="Helical" evidence="1">
    <location>
        <begin position="73"/>
        <end position="94"/>
    </location>
</feature>
<dbReference type="EMBL" id="CP012333">
    <property type="protein sequence ID" value="AKV03097.1"/>
    <property type="molecule type" value="Genomic_DNA"/>
</dbReference>
<feature type="transmembrane region" description="Helical" evidence="1">
    <location>
        <begin position="100"/>
        <end position="118"/>
    </location>
</feature>
<feature type="transmembrane region" description="Helical" evidence="1">
    <location>
        <begin position="43"/>
        <end position="61"/>
    </location>
</feature>
<evidence type="ECO:0000313" key="3">
    <source>
        <dbReference type="Proteomes" id="UP000064967"/>
    </source>
</evidence>
<dbReference type="KEGG" id="llu:AKJ09_09760"/>
<feature type="transmembrane region" description="Helical" evidence="1">
    <location>
        <begin position="158"/>
        <end position="177"/>
    </location>
</feature>
<keyword evidence="3" id="KW-1185">Reference proteome</keyword>
<feature type="transmembrane region" description="Helical" evidence="1">
    <location>
        <begin position="198"/>
        <end position="219"/>
    </location>
</feature>
<evidence type="ECO:0000313" key="2">
    <source>
        <dbReference type="EMBL" id="AKV03097.1"/>
    </source>
</evidence>